<comment type="cofactor">
    <cofactor evidence="1">
        <name>Ca(2+)</name>
        <dbReference type="ChEBI" id="CHEBI:29108"/>
    </cofactor>
</comment>
<gene>
    <name evidence="5" type="ORF">GBAR_LOCUS6895</name>
</gene>
<evidence type="ECO:0000256" key="2">
    <source>
        <dbReference type="ARBA" id="ARBA00022723"/>
    </source>
</evidence>
<dbReference type="GO" id="GO:0005975">
    <property type="term" value="P:carbohydrate metabolic process"/>
    <property type="evidence" value="ECO:0007669"/>
    <property type="project" value="InterPro"/>
</dbReference>
<reference evidence="5" key="1">
    <citation type="submission" date="2023-03" db="EMBL/GenBank/DDBJ databases">
        <authorList>
            <person name="Steffen K."/>
            <person name="Cardenas P."/>
        </authorList>
    </citation>
    <scope>NUCLEOTIDE SEQUENCE</scope>
</reference>
<keyword evidence="3" id="KW-0732">Signal</keyword>
<evidence type="ECO:0000256" key="1">
    <source>
        <dbReference type="ARBA" id="ARBA00001913"/>
    </source>
</evidence>
<feature type="non-terminal residue" evidence="5">
    <location>
        <position position="1"/>
    </location>
</feature>
<dbReference type="InterPro" id="IPR006047">
    <property type="entry name" value="GH13_cat_dom"/>
</dbReference>
<keyword evidence="2" id="KW-0479">Metal-binding</keyword>
<accession>A0AA35RFD2</accession>
<dbReference type="GO" id="GO:0046872">
    <property type="term" value="F:metal ion binding"/>
    <property type="evidence" value="ECO:0007669"/>
    <property type="project" value="UniProtKB-KW"/>
</dbReference>
<dbReference type="AlphaFoldDB" id="A0AA35RFD2"/>
<proteinExistence type="predicted"/>
<evidence type="ECO:0000256" key="3">
    <source>
        <dbReference type="ARBA" id="ARBA00022729"/>
    </source>
</evidence>
<dbReference type="Pfam" id="PF00128">
    <property type="entry name" value="Alpha-amylase"/>
    <property type="match status" value="1"/>
</dbReference>
<dbReference type="EMBL" id="CASHTH010001037">
    <property type="protein sequence ID" value="CAI8010455.1"/>
    <property type="molecule type" value="Genomic_DNA"/>
</dbReference>
<feature type="domain" description="Glycosyl hydrolase family 13 catalytic" evidence="4">
    <location>
        <begin position="64"/>
        <end position="271"/>
    </location>
</feature>
<dbReference type="PANTHER" id="PTHR10357:SF215">
    <property type="entry name" value="ALPHA-AMYLASE 1"/>
    <property type="match status" value="1"/>
</dbReference>
<evidence type="ECO:0000259" key="4">
    <source>
        <dbReference type="SMART" id="SM00642"/>
    </source>
</evidence>
<organism evidence="5 6">
    <name type="scientific">Geodia barretti</name>
    <name type="common">Barrett's horny sponge</name>
    <dbReference type="NCBI Taxonomy" id="519541"/>
    <lineage>
        <taxon>Eukaryota</taxon>
        <taxon>Metazoa</taxon>
        <taxon>Porifera</taxon>
        <taxon>Demospongiae</taxon>
        <taxon>Heteroscleromorpha</taxon>
        <taxon>Tetractinellida</taxon>
        <taxon>Astrophorina</taxon>
        <taxon>Geodiidae</taxon>
        <taxon>Geodia</taxon>
    </lineage>
</organism>
<sequence length="271" mass="31026">QSPHAGLHICYRICVTQSQDFTRPRTFIDRKMKYGWLAWFCCLLFLGRVVGKTQDEWKSRIIYQLLTDRFAQNGDPSSPCSDLSTYCGGNFTGIGKKLDYIQGLGANAIWISPIPAQTDNGYHGYWQRDIFEINPHFGTESELQNLVDECHSRGIWVMLDVVANHMGNQDNQNLNDFSPFNPFNQAQHYHSYCLIKDFSNQTQVELCRLANLPDLNQTNTFVNSTLTTWINGIVTKYGFDGLRVDTTPEVAKTFWYILLQILRSIHHGGSI</sequence>
<evidence type="ECO:0000313" key="5">
    <source>
        <dbReference type="EMBL" id="CAI8010455.1"/>
    </source>
</evidence>
<dbReference type="SUPFAM" id="SSF51445">
    <property type="entry name" value="(Trans)glycosidases"/>
    <property type="match status" value="1"/>
</dbReference>
<protein>
    <submittedName>
        <fullName evidence="5">Alpha-amylase A type-3</fullName>
    </submittedName>
</protein>
<dbReference type="InterPro" id="IPR017853">
    <property type="entry name" value="GH"/>
</dbReference>
<evidence type="ECO:0000313" key="6">
    <source>
        <dbReference type="Proteomes" id="UP001174909"/>
    </source>
</evidence>
<name>A0AA35RFD2_GEOBA</name>
<comment type="caution">
    <text evidence="5">The sequence shown here is derived from an EMBL/GenBank/DDBJ whole genome shotgun (WGS) entry which is preliminary data.</text>
</comment>
<dbReference type="SMART" id="SM00642">
    <property type="entry name" value="Aamy"/>
    <property type="match status" value="1"/>
</dbReference>
<dbReference type="PANTHER" id="PTHR10357">
    <property type="entry name" value="ALPHA-AMYLASE FAMILY MEMBER"/>
    <property type="match status" value="1"/>
</dbReference>
<dbReference type="Proteomes" id="UP001174909">
    <property type="component" value="Unassembled WGS sequence"/>
</dbReference>
<dbReference type="Gene3D" id="3.20.20.80">
    <property type="entry name" value="Glycosidases"/>
    <property type="match status" value="1"/>
</dbReference>
<keyword evidence="6" id="KW-1185">Reference proteome</keyword>